<dbReference type="EMBL" id="AAOE01000016">
    <property type="protein sequence ID" value="EAR08795.1"/>
    <property type="molecule type" value="Genomic_DNA"/>
</dbReference>
<keyword evidence="2" id="KW-1185">Reference proteome</keyword>
<dbReference type="HOGENOM" id="CLU_3204383_0_0_6"/>
<dbReference type="AlphaFoldDB" id="A4BGI9"/>
<gene>
    <name evidence="1" type="ORF">MED297_09026</name>
</gene>
<evidence type="ECO:0000313" key="2">
    <source>
        <dbReference type="Proteomes" id="UP000005953"/>
    </source>
</evidence>
<protein>
    <submittedName>
        <fullName evidence="1">Uncharacterized protein</fullName>
    </submittedName>
</protein>
<evidence type="ECO:0000313" key="1">
    <source>
        <dbReference type="EMBL" id="EAR08795.1"/>
    </source>
</evidence>
<organism evidence="1 2">
    <name type="scientific">Reinekea blandensis MED297</name>
    <dbReference type="NCBI Taxonomy" id="314283"/>
    <lineage>
        <taxon>Bacteria</taxon>
        <taxon>Pseudomonadati</taxon>
        <taxon>Pseudomonadota</taxon>
        <taxon>Gammaproteobacteria</taxon>
        <taxon>Oceanospirillales</taxon>
        <taxon>Saccharospirillaceae</taxon>
        <taxon>Reinekea</taxon>
    </lineage>
</organism>
<comment type="caution">
    <text evidence="1">The sequence shown here is derived from an EMBL/GenBank/DDBJ whole genome shotgun (WGS) entry which is preliminary data.</text>
</comment>
<reference evidence="1 2" key="1">
    <citation type="submission" date="2006-02" db="EMBL/GenBank/DDBJ databases">
        <authorList>
            <person name="Pinhassi J."/>
            <person name="Pedros-Alio C."/>
            <person name="Ferriera S."/>
            <person name="Johnson J."/>
            <person name="Kravitz S."/>
            <person name="Halpern A."/>
            <person name="Remington K."/>
            <person name="Beeson K."/>
            <person name="Tran B."/>
            <person name="Rogers Y.-H."/>
            <person name="Friedman R."/>
            <person name="Venter J.C."/>
        </authorList>
    </citation>
    <scope>NUCLEOTIDE SEQUENCE [LARGE SCALE GENOMIC DNA]</scope>
    <source>
        <strain evidence="1 2">MED297</strain>
    </source>
</reference>
<dbReference type="Proteomes" id="UP000005953">
    <property type="component" value="Unassembled WGS sequence"/>
</dbReference>
<sequence>MTAQRTEPRSKAALGFQRDGVLTVKIHGAQSVKRLAGWHIHAHGG</sequence>
<dbReference type="STRING" id="314283.MED297_09026"/>
<name>A4BGI9_9GAMM</name>
<proteinExistence type="predicted"/>
<accession>A4BGI9</accession>